<comment type="caution">
    <text evidence="3">The sequence shown here is derived from an EMBL/GenBank/DDBJ whole genome shotgun (WGS) entry which is preliminary data.</text>
</comment>
<accession>A0A242MVG5</accession>
<keyword evidence="1" id="KW-0805">Transcription regulation</keyword>
<protein>
    <recommendedName>
        <fullName evidence="5">TrfB transcriptional repressor protein domain-containing protein</fullName>
    </recommendedName>
</protein>
<dbReference type="InterPro" id="IPR053721">
    <property type="entry name" value="Fimbrial_Adhesin_Reg"/>
</dbReference>
<evidence type="ECO:0000313" key="3">
    <source>
        <dbReference type="EMBL" id="OTP75375.1"/>
    </source>
</evidence>
<dbReference type="Proteomes" id="UP000195221">
    <property type="component" value="Unassembled WGS sequence"/>
</dbReference>
<evidence type="ECO:0000256" key="1">
    <source>
        <dbReference type="ARBA" id="ARBA00023015"/>
    </source>
</evidence>
<proteinExistence type="predicted"/>
<name>A0A242MVG5_CABSO</name>
<sequence>MKKILLAPEQFDVLVAKTRLKPKGIELARAALVDGRGYTEVANEHGLHRRDVYQAANIVMRQLTPEDASATEVHTYSGSAEMFEKIEAIISTYNGQRLA</sequence>
<dbReference type="RefSeq" id="WP_075357320.1">
    <property type="nucleotide sequence ID" value="NZ_MSRG01000009.1"/>
</dbReference>
<reference evidence="3 4" key="1">
    <citation type="submission" date="2017-03" db="EMBL/GenBank/DDBJ databases">
        <title>Genome analysis of strain PAMC 26577.</title>
        <authorList>
            <person name="Oh H.-M."/>
            <person name="Yang J.-A."/>
        </authorList>
    </citation>
    <scope>NUCLEOTIDE SEQUENCE [LARGE SCALE GENOMIC DNA]</scope>
    <source>
        <strain evidence="3 4">PAMC 26577</strain>
    </source>
</reference>
<gene>
    <name evidence="3" type="ORF">PAMC26577_13200</name>
</gene>
<evidence type="ECO:0000313" key="4">
    <source>
        <dbReference type="Proteomes" id="UP000195221"/>
    </source>
</evidence>
<dbReference type="Gene3D" id="1.10.10.2690">
    <property type="match status" value="1"/>
</dbReference>
<organism evidence="3 4">
    <name type="scientific">Caballeronia sordidicola</name>
    <name type="common">Burkholderia sordidicola</name>
    <dbReference type="NCBI Taxonomy" id="196367"/>
    <lineage>
        <taxon>Bacteria</taxon>
        <taxon>Pseudomonadati</taxon>
        <taxon>Pseudomonadota</taxon>
        <taxon>Betaproteobacteria</taxon>
        <taxon>Burkholderiales</taxon>
        <taxon>Burkholderiaceae</taxon>
        <taxon>Caballeronia</taxon>
    </lineage>
</organism>
<evidence type="ECO:0008006" key="5">
    <source>
        <dbReference type="Google" id="ProtNLM"/>
    </source>
</evidence>
<evidence type="ECO:0000256" key="2">
    <source>
        <dbReference type="ARBA" id="ARBA00023163"/>
    </source>
</evidence>
<dbReference type="EMBL" id="NBTZ01000050">
    <property type="protein sequence ID" value="OTP75375.1"/>
    <property type="molecule type" value="Genomic_DNA"/>
</dbReference>
<dbReference type="AlphaFoldDB" id="A0A242MVG5"/>
<keyword evidence="2" id="KW-0804">Transcription</keyword>